<evidence type="ECO:0000256" key="2">
    <source>
        <dbReference type="ARBA" id="ARBA00022771"/>
    </source>
</evidence>
<keyword evidence="1" id="KW-0479">Metal-binding</keyword>
<dbReference type="GeneID" id="107882507"/>
<proteinExistence type="predicted"/>
<organism evidence="5 6">
    <name type="scientific">Acyrthosiphon pisum</name>
    <name type="common">Pea aphid</name>
    <dbReference type="NCBI Taxonomy" id="7029"/>
    <lineage>
        <taxon>Eukaryota</taxon>
        <taxon>Metazoa</taxon>
        <taxon>Ecdysozoa</taxon>
        <taxon>Arthropoda</taxon>
        <taxon>Hexapoda</taxon>
        <taxon>Insecta</taxon>
        <taxon>Pterygota</taxon>
        <taxon>Neoptera</taxon>
        <taxon>Paraneoptera</taxon>
        <taxon>Hemiptera</taxon>
        <taxon>Sternorrhyncha</taxon>
        <taxon>Aphidomorpha</taxon>
        <taxon>Aphidoidea</taxon>
        <taxon>Aphididae</taxon>
        <taxon>Macrosiphini</taxon>
        <taxon>Acyrthosiphon</taxon>
    </lineage>
</organism>
<dbReference type="OrthoDB" id="10548944at2759"/>
<reference evidence="5" key="2">
    <citation type="submission" date="2022-06" db="UniProtKB">
        <authorList>
            <consortium name="EnsemblMetazoa"/>
        </authorList>
    </citation>
    <scope>IDENTIFICATION</scope>
</reference>
<keyword evidence="6" id="KW-1185">Reference proteome</keyword>
<evidence type="ECO:0000313" key="6">
    <source>
        <dbReference type="Proteomes" id="UP000007819"/>
    </source>
</evidence>
<dbReference type="KEGG" id="api:107882507"/>
<evidence type="ECO:0000256" key="1">
    <source>
        <dbReference type="ARBA" id="ARBA00022723"/>
    </source>
</evidence>
<evidence type="ECO:0000259" key="4">
    <source>
        <dbReference type="Pfam" id="PF02892"/>
    </source>
</evidence>
<keyword evidence="3" id="KW-0862">Zinc</keyword>
<dbReference type="GO" id="GO:0003677">
    <property type="term" value="F:DNA binding"/>
    <property type="evidence" value="ECO:0007669"/>
    <property type="project" value="InterPro"/>
</dbReference>
<evidence type="ECO:0000313" key="5">
    <source>
        <dbReference type="EnsemblMetazoa" id="XP_016656400.1"/>
    </source>
</evidence>
<dbReference type="Pfam" id="PF02892">
    <property type="entry name" value="zf-BED"/>
    <property type="match status" value="1"/>
</dbReference>
<dbReference type="GO" id="GO:0008270">
    <property type="term" value="F:zinc ion binding"/>
    <property type="evidence" value="ECO:0007669"/>
    <property type="project" value="UniProtKB-KW"/>
</dbReference>
<dbReference type="RefSeq" id="XP_016656400.1">
    <property type="nucleotide sequence ID" value="XM_016800911.1"/>
</dbReference>
<dbReference type="Proteomes" id="UP000007819">
    <property type="component" value="Chromosome X"/>
</dbReference>
<feature type="domain" description="BED-type" evidence="4">
    <location>
        <begin position="73"/>
        <end position="105"/>
    </location>
</feature>
<sequence length="183" mass="20932">MDKYIIKKASSSKRTIQEVDDDTADDMVSHQNIDTSLETTETSEHTSQETVETLQKLYLFNGQFFSIVHCDGIKLVAQCKNCSKVIHGQKMSTRNFLSHLKHKHQVLLHQVQEARSNAKLSNKTNVLSRPTKKLTKQQINKVVFDYIIDEMKPLVTCEKPSFQKLIMELSGITDTALLPNRKQ</sequence>
<accession>A0A8R2H579</accession>
<dbReference type="AlphaFoldDB" id="A0A8R2H579"/>
<reference evidence="6" key="1">
    <citation type="submission" date="2010-06" db="EMBL/GenBank/DDBJ databases">
        <authorList>
            <person name="Jiang H."/>
            <person name="Abraham K."/>
            <person name="Ali S."/>
            <person name="Alsbrooks S.L."/>
            <person name="Anim B.N."/>
            <person name="Anosike U.S."/>
            <person name="Attaway T."/>
            <person name="Bandaranaike D.P."/>
            <person name="Battles P.K."/>
            <person name="Bell S.N."/>
            <person name="Bell A.V."/>
            <person name="Beltran B."/>
            <person name="Bickham C."/>
            <person name="Bustamante Y."/>
            <person name="Caleb T."/>
            <person name="Canada A."/>
            <person name="Cardenas V."/>
            <person name="Carter K."/>
            <person name="Chacko J."/>
            <person name="Chandrabose M.N."/>
            <person name="Chavez D."/>
            <person name="Chavez A."/>
            <person name="Chen L."/>
            <person name="Chu H.-S."/>
            <person name="Claassen K.J."/>
            <person name="Cockrell R."/>
            <person name="Collins M."/>
            <person name="Cooper J.A."/>
            <person name="Cree A."/>
            <person name="Curry S.M."/>
            <person name="Da Y."/>
            <person name="Dao M.D."/>
            <person name="Das B."/>
            <person name="Davila M.-L."/>
            <person name="Davy-Carroll L."/>
            <person name="Denson S."/>
            <person name="Dinh H."/>
            <person name="Ebong V.E."/>
            <person name="Edwards J.R."/>
            <person name="Egan A."/>
            <person name="El-Daye J."/>
            <person name="Escobedo L."/>
            <person name="Fernandez S."/>
            <person name="Fernando P.R."/>
            <person name="Flagg N."/>
            <person name="Forbes L.D."/>
            <person name="Fowler R.G."/>
            <person name="Fu Q."/>
            <person name="Gabisi R.A."/>
            <person name="Ganer J."/>
            <person name="Garbino Pronczuk A."/>
            <person name="Garcia R.M."/>
            <person name="Garner T."/>
            <person name="Garrett T.E."/>
            <person name="Gonzalez D.A."/>
            <person name="Hamid H."/>
            <person name="Hawkins E.S."/>
            <person name="Hirani K."/>
            <person name="Hogues M.E."/>
            <person name="Hollins B."/>
            <person name="Hsiao C.-H."/>
            <person name="Jabil R."/>
            <person name="James M.L."/>
            <person name="Jhangiani S.N."/>
            <person name="Johnson B."/>
            <person name="Johnson Q."/>
            <person name="Joshi V."/>
            <person name="Kalu J.B."/>
            <person name="Kam C."/>
            <person name="Kashfia A."/>
            <person name="Keebler J."/>
            <person name="Kisamo H."/>
            <person name="Kovar C.L."/>
            <person name="Lago L.A."/>
            <person name="Lai C.-Y."/>
            <person name="Laidlaw J."/>
            <person name="Lara F."/>
            <person name="Le T.-K."/>
            <person name="Lee S.L."/>
            <person name="Legall F.H."/>
            <person name="Lemon S.J."/>
            <person name="Lewis L.R."/>
            <person name="Li B."/>
            <person name="Liu Y."/>
            <person name="Liu Y.-S."/>
            <person name="Lopez J."/>
            <person name="Lozado R.J."/>
            <person name="Lu J."/>
            <person name="Madu R.C."/>
            <person name="Maheshwari M."/>
            <person name="Maheshwari R."/>
            <person name="Malloy K."/>
            <person name="Martinez E."/>
            <person name="Mathew T."/>
            <person name="Mercado I.C."/>
            <person name="Mercado C."/>
            <person name="Meyer B."/>
            <person name="Montgomery K."/>
            <person name="Morgan M.B."/>
            <person name="Munidasa M."/>
            <person name="Nazareth L.V."/>
            <person name="Nelson J."/>
            <person name="Ng B.M."/>
            <person name="Nguyen N.B."/>
            <person name="Nguyen P.Q."/>
            <person name="Nguyen T."/>
            <person name="Obregon M."/>
            <person name="Okwuonu G.O."/>
            <person name="Onwere C.G."/>
            <person name="Orozco G."/>
            <person name="Parra A."/>
            <person name="Patel S."/>
            <person name="Patil S."/>
            <person name="Perez A."/>
            <person name="Perez Y."/>
            <person name="Pham C."/>
            <person name="Primus E.L."/>
            <person name="Pu L.-L."/>
            <person name="Puazo M."/>
            <person name="Qin X."/>
            <person name="Quiroz J.B."/>
            <person name="Reese J."/>
            <person name="Richards S."/>
            <person name="Rives C.M."/>
            <person name="Robberts R."/>
            <person name="Ruiz S.J."/>
            <person name="Ruiz M.J."/>
            <person name="Santibanez J."/>
            <person name="Schneider B.W."/>
            <person name="Sisson I."/>
            <person name="Smith M."/>
            <person name="Sodergren E."/>
            <person name="Song X.-Z."/>
            <person name="Song B.B."/>
            <person name="Summersgill H."/>
            <person name="Thelus R."/>
            <person name="Thornton R.D."/>
            <person name="Trejos Z.Y."/>
            <person name="Usmani K."/>
            <person name="Vattathil S."/>
            <person name="Villasana D."/>
            <person name="Walker D.L."/>
            <person name="Wang S."/>
            <person name="Wang K."/>
            <person name="White C.S."/>
            <person name="Williams A.C."/>
            <person name="Williamson J."/>
            <person name="Wilson K."/>
            <person name="Woghiren I.O."/>
            <person name="Woodworth J.R."/>
            <person name="Worley K.C."/>
            <person name="Wright R.A."/>
            <person name="Wu W."/>
            <person name="Young L."/>
            <person name="Zhang L."/>
            <person name="Zhang J."/>
            <person name="Zhu Y."/>
            <person name="Muzny D.M."/>
            <person name="Weinstock G."/>
            <person name="Gibbs R.A."/>
        </authorList>
    </citation>
    <scope>NUCLEOTIDE SEQUENCE [LARGE SCALE GENOMIC DNA]</scope>
    <source>
        <strain evidence="6">LSR1</strain>
    </source>
</reference>
<protein>
    <recommendedName>
        <fullName evidence="4">BED-type domain-containing protein</fullName>
    </recommendedName>
</protein>
<keyword evidence="2" id="KW-0863">Zinc-finger</keyword>
<dbReference type="EnsemblMetazoa" id="XM_016800911.1">
    <property type="protein sequence ID" value="XP_016656400.1"/>
    <property type="gene ID" value="LOC107882507"/>
</dbReference>
<dbReference type="InterPro" id="IPR003656">
    <property type="entry name" value="Znf_BED"/>
</dbReference>
<evidence type="ECO:0000256" key="3">
    <source>
        <dbReference type="ARBA" id="ARBA00022833"/>
    </source>
</evidence>
<name>A0A8R2H579_ACYPI</name>